<feature type="region of interest" description="Disordered" evidence="1">
    <location>
        <begin position="313"/>
        <end position="332"/>
    </location>
</feature>
<organism evidence="3 4">
    <name type="scientific">Tamilnaduibacter salinus</name>
    <dbReference type="NCBI Taxonomy" id="1484056"/>
    <lineage>
        <taxon>Bacteria</taxon>
        <taxon>Pseudomonadati</taxon>
        <taxon>Pseudomonadota</taxon>
        <taxon>Gammaproteobacteria</taxon>
        <taxon>Pseudomonadales</taxon>
        <taxon>Marinobacteraceae</taxon>
        <taxon>Tamilnaduibacter</taxon>
    </lineage>
</organism>
<dbReference type="Proteomes" id="UP000218332">
    <property type="component" value="Unassembled WGS sequence"/>
</dbReference>
<protein>
    <submittedName>
        <fullName evidence="3">Uncharacterized protein</fullName>
    </submittedName>
</protein>
<reference evidence="3 4" key="1">
    <citation type="submission" date="2017-07" db="EMBL/GenBank/DDBJ databases">
        <title>Tamlnaduibacter salinus (Mi-7) genome sequencing.</title>
        <authorList>
            <person name="Verma A."/>
            <person name="Krishnamurthi S."/>
        </authorList>
    </citation>
    <scope>NUCLEOTIDE SEQUENCE [LARGE SCALE GENOMIC DNA]</scope>
    <source>
        <strain evidence="3 4">Mi-7</strain>
    </source>
</reference>
<keyword evidence="4" id="KW-1185">Reference proteome</keyword>
<evidence type="ECO:0000256" key="1">
    <source>
        <dbReference type="SAM" id="MobiDB-lite"/>
    </source>
</evidence>
<sequence length="332" mass="37541">MKNPLRHRWRRWVNRRIPRSDHQVLGQRNVFILPTGAGVVFGLLLVIMLITGINYQNSLIYLLVFMLGALFVAAMHQTHRNLAGTEITLVEAGEGFPGQELGFVFHLGRAGGDAIQLMLMTEDGTERSVSVTHEEVISVRLPIRGTRRGPVRVSRIRIETRFPFGLLRAWSWIRPASEGLCYPAPLRPAPESGADHLGDSGDQRRKDAMEHVDIRPWRQGDLSQRVQWKRYARTGELVIADWEGDASDPVWLDFEAWPGADRELRLSYLAWLLEDRERAGQPWGLRLPGFERGPDNGAEHRREGLRALGRFGLEAHSASTTNASHRTSREAA</sequence>
<dbReference type="PANTHER" id="PTHR34351">
    <property type="entry name" value="SLR1927 PROTEIN-RELATED"/>
    <property type="match status" value="1"/>
</dbReference>
<evidence type="ECO:0000313" key="3">
    <source>
        <dbReference type="EMBL" id="PAV24627.1"/>
    </source>
</evidence>
<dbReference type="EMBL" id="NMPM01000123">
    <property type="protein sequence ID" value="PAV24627.1"/>
    <property type="molecule type" value="Genomic_DNA"/>
</dbReference>
<comment type="caution">
    <text evidence="3">The sequence shown here is derived from an EMBL/GenBank/DDBJ whole genome shotgun (WGS) entry which is preliminary data.</text>
</comment>
<feature type="transmembrane region" description="Helical" evidence="2">
    <location>
        <begin position="30"/>
        <end position="53"/>
    </location>
</feature>
<evidence type="ECO:0000256" key="2">
    <source>
        <dbReference type="SAM" id="Phobius"/>
    </source>
</evidence>
<name>A0A2A2HZ69_9GAMM</name>
<proteinExistence type="predicted"/>
<dbReference type="AlphaFoldDB" id="A0A2A2HZ69"/>
<accession>A0A2A2HZ69</accession>
<feature type="transmembrane region" description="Helical" evidence="2">
    <location>
        <begin position="59"/>
        <end position="76"/>
    </location>
</feature>
<gene>
    <name evidence="3" type="ORF">CF392_15150</name>
</gene>
<keyword evidence="2" id="KW-0472">Membrane</keyword>
<keyword evidence="2" id="KW-0812">Transmembrane</keyword>
<evidence type="ECO:0000313" key="4">
    <source>
        <dbReference type="Proteomes" id="UP000218332"/>
    </source>
</evidence>
<dbReference type="PANTHER" id="PTHR34351:SF1">
    <property type="entry name" value="SLR1927 PROTEIN"/>
    <property type="match status" value="1"/>
</dbReference>
<keyword evidence="2" id="KW-1133">Transmembrane helix</keyword>